<feature type="site" description="Important for tRNA non-discrimination" evidence="7">
    <location>
        <position position="31"/>
    </location>
</feature>
<feature type="domain" description="Aminoacyl-transfer RNA synthetases class-II family profile" evidence="8">
    <location>
        <begin position="143"/>
        <end position="580"/>
    </location>
</feature>
<name>A0A540VLX6_9CHLR</name>
<dbReference type="Gene3D" id="3.30.930.10">
    <property type="entry name" value="Bira Bifunctional Protein, Domain 2"/>
    <property type="match status" value="1"/>
</dbReference>
<dbReference type="HAMAP" id="MF_00044">
    <property type="entry name" value="Asp_tRNA_synth_type1"/>
    <property type="match status" value="1"/>
</dbReference>
<dbReference type="SUPFAM" id="SSF55261">
    <property type="entry name" value="GAD domain-like"/>
    <property type="match status" value="1"/>
</dbReference>
<dbReference type="NCBIfam" id="TIGR00459">
    <property type="entry name" value="aspS_bact"/>
    <property type="match status" value="1"/>
</dbReference>
<evidence type="ECO:0000256" key="7">
    <source>
        <dbReference type="HAMAP-Rule" id="MF_00044"/>
    </source>
</evidence>
<evidence type="ECO:0000256" key="2">
    <source>
        <dbReference type="ARBA" id="ARBA00022598"/>
    </source>
</evidence>
<evidence type="ECO:0000313" key="9">
    <source>
        <dbReference type="EMBL" id="TQE97742.1"/>
    </source>
</evidence>
<dbReference type="Pfam" id="PF02938">
    <property type="entry name" value="GAD"/>
    <property type="match status" value="1"/>
</dbReference>
<evidence type="ECO:0000256" key="6">
    <source>
        <dbReference type="ARBA" id="ARBA00023146"/>
    </source>
</evidence>
<evidence type="ECO:0000256" key="5">
    <source>
        <dbReference type="ARBA" id="ARBA00022917"/>
    </source>
</evidence>
<feature type="region of interest" description="Aspartate" evidence="7">
    <location>
        <begin position="200"/>
        <end position="203"/>
    </location>
</feature>
<comment type="subunit">
    <text evidence="7">Homodimer.</text>
</comment>
<dbReference type="CDD" id="cd00777">
    <property type="entry name" value="AspRS_core"/>
    <property type="match status" value="1"/>
</dbReference>
<feature type="binding site" evidence="7">
    <location>
        <position position="176"/>
    </location>
    <ligand>
        <name>L-aspartate</name>
        <dbReference type="ChEBI" id="CHEBI:29991"/>
    </ligand>
</feature>
<dbReference type="InterPro" id="IPR004365">
    <property type="entry name" value="NA-bd_OB_tRNA"/>
</dbReference>
<comment type="function">
    <text evidence="7">Aspartyl-tRNA synthetase with relaxed tRNA specificity since it is able to aspartylate not only its cognate tRNA(Asp) but also tRNA(Asn). Reaction proceeds in two steps: L-aspartate is first activated by ATP to form Asp-AMP and then transferred to the acceptor end of tRNA(Asp/Asn).</text>
</comment>
<feature type="binding site" evidence="7">
    <location>
        <begin position="546"/>
        <end position="549"/>
    </location>
    <ligand>
        <name>ATP</name>
        <dbReference type="ChEBI" id="CHEBI:30616"/>
    </ligand>
</feature>
<dbReference type="InterPro" id="IPR004364">
    <property type="entry name" value="Aa-tRNA-synt_II"/>
</dbReference>
<dbReference type="AlphaFoldDB" id="A0A540VLX6"/>
<organism evidence="9 10">
    <name type="scientific">Litorilinea aerophila</name>
    <dbReference type="NCBI Taxonomy" id="1204385"/>
    <lineage>
        <taxon>Bacteria</taxon>
        <taxon>Bacillati</taxon>
        <taxon>Chloroflexota</taxon>
        <taxon>Caldilineae</taxon>
        <taxon>Caldilineales</taxon>
        <taxon>Caldilineaceae</taxon>
        <taxon>Litorilinea</taxon>
    </lineage>
</organism>
<dbReference type="PANTHER" id="PTHR22594:SF5">
    <property type="entry name" value="ASPARTATE--TRNA LIGASE, MITOCHONDRIAL"/>
    <property type="match status" value="1"/>
</dbReference>
<keyword evidence="3 7" id="KW-0547">Nucleotide-binding</keyword>
<gene>
    <name evidence="7 9" type="primary">aspS</name>
    <name evidence="9" type="ORF">FKZ61_02420</name>
</gene>
<comment type="caution">
    <text evidence="9">The sequence shown here is derived from an EMBL/GenBank/DDBJ whole genome shotgun (WGS) entry which is preliminary data.</text>
</comment>
<evidence type="ECO:0000259" key="8">
    <source>
        <dbReference type="PROSITE" id="PS50862"/>
    </source>
</evidence>
<feature type="binding site" evidence="7">
    <location>
        <position position="501"/>
    </location>
    <ligand>
        <name>L-aspartate</name>
        <dbReference type="ChEBI" id="CHEBI:29991"/>
    </ligand>
</feature>
<dbReference type="PANTHER" id="PTHR22594">
    <property type="entry name" value="ASPARTYL/LYSYL-TRNA SYNTHETASE"/>
    <property type="match status" value="1"/>
</dbReference>
<evidence type="ECO:0000256" key="1">
    <source>
        <dbReference type="ARBA" id="ARBA00006303"/>
    </source>
</evidence>
<dbReference type="GO" id="GO:0003676">
    <property type="term" value="F:nucleic acid binding"/>
    <property type="evidence" value="ECO:0007669"/>
    <property type="project" value="InterPro"/>
</dbReference>
<dbReference type="InterPro" id="IPR004524">
    <property type="entry name" value="Asp-tRNA-ligase_1"/>
</dbReference>
<dbReference type="SUPFAM" id="SSF55681">
    <property type="entry name" value="Class II aaRS and biotin synthetases"/>
    <property type="match status" value="1"/>
</dbReference>
<evidence type="ECO:0000313" key="10">
    <source>
        <dbReference type="Proteomes" id="UP000317371"/>
    </source>
</evidence>
<keyword evidence="4 7" id="KW-0067">ATP-binding</keyword>
<dbReference type="InterPro" id="IPR047090">
    <property type="entry name" value="AspRS_core"/>
</dbReference>
<keyword evidence="2 7" id="KW-0436">Ligase</keyword>
<dbReference type="InterPro" id="IPR002312">
    <property type="entry name" value="Asp/Asn-tRNA-synth_IIb"/>
</dbReference>
<dbReference type="FunCoup" id="A0A540VLX6">
    <property type="interactions" value="499"/>
</dbReference>
<protein>
    <recommendedName>
        <fullName evidence="7">Aspartate--tRNA(Asp/Asn) ligase</fullName>
        <ecNumber evidence="7">6.1.1.23</ecNumber>
    </recommendedName>
    <alternativeName>
        <fullName evidence="7">Aspartyl-tRNA synthetase</fullName>
        <shortName evidence="7">AspRS</shortName>
    </alternativeName>
    <alternativeName>
        <fullName evidence="7">Non-discriminating aspartyl-tRNA synthetase</fullName>
        <shortName evidence="7">ND-AspRS</shortName>
    </alternativeName>
</protein>
<dbReference type="CDD" id="cd04317">
    <property type="entry name" value="EcAspRS_like_N"/>
    <property type="match status" value="1"/>
</dbReference>
<dbReference type="GO" id="GO:0005524">
    <property type="term" value="F:ATP binding"/>
    <property type="evidence" value="ECO:0007669"/>
    <property type="project" value="UniProtKB-UniRule"/>
</dbReference>
<dbReference type="OrthoDB" id="9802326at2"/>
<evidence type="ECO:0000256" key="4">
    <source>
        <dbReference type="ARBA" id="ARBA00022840"/>
    </source>
</evidence>
<reference evidence="9 10" key="1">
    <citation type="submission" date="2019-06" db="EMBL/GenBank/DDBJ databases">
        <title>Genome sequence of Litorilinea aerophila BAA-2444.</title>
        <authorList>
            <person name="Maclea K.S."/>
            <person name="Maurais E.G."/>
            <person name="Iannazzi L.C."/>
        </authorList>
    </citation>
    <scope>NUCLEOTIDE SEQUENCE [LARGE SCALE GENOMIC DNA]</scope>
    <source>
        <strain evidence="9 10">ATCC BAA-2444</strain>
    </source>
</reference>
<comment type="similarity">
    <text evidence="1 7">Belongs to the class-II aminoacyl-tRNA synthetase family. Type 1 subfamily.</text>
</comment>
<feature type="binding site" evidence="7">
    <location>
        <position position="494"/>
    </location>
    <ligand>
        <name>ATP</name>
        <dbReference type="ChEBI" id="CHEBI:30616"/>
    </ligand>
</feature>
<dbReference type="Pfam" id="PF01336">
    <property type="entry name" value="tRNA_anti-codon"/>
    <property type="match status" value="1"/>
</dbReference>
<proteinExistence type="inferred from homology"/>
<sequence length="603" mass="67294">MLKTHTCGELTLDHVGQQVTLAGWVNRRRDHGGLIFIDLRDRFGITQVTVDSESAAAAHQAASQVRNEYVIQVTGVVRQRPPGFENPNLATGAIELMADQVTILNPSKTPPFYISGNADDVDETLRLKYRYLDLRRPRMTQNLVLRHRMVRFIREFFSQRDFLEVETPILLKSTPEGARDFIVPSRLHPHEFYALPQSPQQLKQLLMVAGIERYFQIARCFRDEDLRADRQPEFTQLDLEMSFVDAADVRQLIEEMLIALAREVSDKRILQVPFPVLSYAEAMDKYGIDRPDLRFGQPLFDVSELVRQSQFGVFQNAVKAGGQVKGVVYPGGAGLSRREIDELTDFVKQYGAKGLAWIGVTGQPGDNGIYPAEALRSQIAKFLSPEELGGIVQASGAQPGDLILLVADQPKVVAQSLSNLRLEIGRRANLIPRDVLAFCWVTDFPLLEYDEELGRWQAVHHPFTSARDEDWEKLESDPGSVLAKAYDVILNGWEIGGGSIRIHRSDLQDRLFAVLGLEKEEVAAQFGHLLEAFQYGAPPHGGIALGIDRLVAIFAEASSIRDVIAFPKTAAGTDLMVNAPSPVSEEQLAELHIMLRPEKVKAG</sequence>
<comment type="subcellular location">
    <subcellularLocation>
        <location evidence="7">Cytoplasm</location>
    </subcellularLocation>
</comment>
<keyword evidence="10" id="KW-1185">Reference proteome</keyword>
<keyword evidence="7" id="KW-0963">Cytoplasm</keyword>
<dbReference type="InterPro" id="IPR012340">
    <property type="entry name" value="NA-bd_OB-fold"/>
</dbReference>
<dbReference type="InterPro" id="IPR004115">
    <property type="entry name" value="GAD-like_sf"/>
</dbReference>
<dbReference type="GO" id="GO:0050560">
    <property type="term" value="F:aspartate-tRNA(Asn) ligase activity"/>
    <property type="evidence" value="ECO:0007669"/>
    <property type="project" value="UniProtKB-EC"/>
</dbReference>
<dbReference type="EC" id="6.1.1.23" evidence="7"/>
<dbReference type="Proteomes" id="UP000317371">
    <property type="component" value="Unassembled WGS sequence"/>
</dbReference>
<dbReference type="PROSITE" id="PS50862">
    <property type="entry name" value="AA_TRNA_LIGASE_II"/>
    <property type="match status" value="1"/>
</dbReference>
<feature type="binding site" evidence="7">
    <location>
        <begin position="222"/>
        <end position="224"/>
    </location>
    <ligand>
        <name>ATP</name>
        <dbReference type="ChEBI" id="CHEBI:30616"/>
    </ligand>
</feature>
<dbReference type="InterPro" id="IPR006195">
    <property type="entry name" value="aa-tRNA-synth_II"/>
</dbReference>
<dbReference type="NCBIfam" id="NF001750">
    <property type="entry name" value="PRK00476.1"/>
    <property type="match status" value="1"/>
</dbReference>
<accession>A0A540VLX6</accession>
<dbReference type="InterPro" id="IPR029351">
    <property type="entry name" value="GAD_dom"/>
</dbReference>
<dbReference type="InterPro" id="IPR047089">
    <property type="entry name" value="Asp-tRNA-ligase_1_N"/>
</dbReference>
<dbReference type="SUPFAM" id="SSF50249">
    <property type="entry name" value="Nucleic acid-binding proteins"/>
    <property type="match status" value="1"/>
</dbReference>
<comment type="catalytic activity">
    <reaction evidence="7">
        <text>tRNA(Asx) + L-aspartate + ATP = L-aspartyl-tRNA(Asx) + AMP + diphosphate</text>
        <dbReference type="Rhea" id="RHEA:18349"/>
        <dbReference type="Rhea" id="RHEA-COMP:9710"/>
        <dbReference type="Rhea" id="RHEA-COMP:9711"/>
        <dbReference type="ChEBI" id="CHEBI:29991"/>
        <dbReference type="ChEBI" id="CHEBI:30616"/>
        <dbReference type="ChEBI" id="CHEBI:33019"/>
        <dbReference type="ChEBI" id="CHEBI:78442"/>
        <dbReference type="ChEBI" id="CHEBI:78516"/>
        <dbReference type="ChEBI" id="CHEBI:456215"/>
        <dbReference type="EC" id="6.1.1.23"/>
    </reaction>
</comment>
<dbReference type="EMBL" id="VIGC01000002">
    <property type="protein sequence ID" value="TQE97742.1"/>
    <property type="molecule type" value="Genomic_DNA"/>
</dbReference>
<feature type="site" description="Important for tRNA non-discrimination" evidence="7">
    <location>
        <position position="83"/>
    </location>
</feature>
<dbReference type="GO" id="GO:0004815">
    <property type="term" value="F:aspartate-tRNA ligase activity"/>
    <property type="evidence" value="ECO:0007669"/>
    <property type="project" value="UniProtKB-UniRule"/>
</dbReference>
<dbReference type="GO" id="GO:0006422">
    <property type="term" value="P:aspartyl-tRNA aminoacylation"/>
    <property type="evidence" value="ECO:0007669"/>
    <property type="project" value="UniProtKB-UniRule"/>
</dbReference>
<dbReference type="InterPro" id="IPR045864">
    <property type="entry name" value="aa-tRNA-synth_II/BPL/LPL"/>
</dbReference>
<feature type="binding site" evidence="7">
    <location>
        <position position="460"/>
    </location>
    <ligand>
        <name>L-aspartate</name>
        <dbReference type="ChEBI" id="CHEBI:29991"/>
    </ligand>
</feature>
<dbReference type="Pfam" id="PF00152">
    <property type="entry name" value="tRNA-synt_2"/>
    <property type="match status" value="1"/>
</dbReference>
<keyword evidence="6 7" id="KW-0030">Aminoacyl-tRNA synthetase</keyword>
<dbReference type="PRINTS" id="PR01042">
    <property type="entry name" value="TRNASYNTHASP"/>
</dbReference>
<dbReference type="InParanoid" id="A0A540VLX6"/>
<dbReference type="GO" id="GO:0005737">
    <property type="term" value="C:cytoplasm"/>
    <property type="evidence" value="ECO:0007669"/>
    <property type="project" value="UniProtKB-SubCell"/>
</dbReference>
<feature type="binding site" evidence="7">
    <location>
        <position position="231"/>
    </location>
    <ligand>
        <name>ATP</name>
        <dbReference type="ChEBI" id="CHEBI:30616"/>
    </ligand>
</feature>
<dbReference type="Gene3D" id="2.40.50.140">
    <property type="entry name" value="Nucleic acid-binding proteins"/>
    <property type="match status" value="1"/>
</dbReference>
<evidence type="ECO:0000256" key="3">
    <source>
        <dbReference type="ARBA" id="ARBA00022741"/>
    </source>
</evidence>
<dbReference type="Gene3D" id="3.30.1360.30">
    <property type="entry name" value="GAD-like domain"/>
    <property type="match status" value="1"/>
</dbReference>
<feature type="binding site" evidence="7">
    <location>
        <position position="222"/>
    </location>
    <ligand>
        <name>L-aspartate</name>
        <dbReference type="ChEBI" id="CHEBI:29991"/>
    </ligand>
</feature>
<keyword evidence="5 7" id="KW-0648">Protein biosynthesis</keyword>
<dbReference type="RefSeq" id="WP_141608469.1">
    <property type="nucleotide sequence ID" value="NZ_VIGC02000002.1"/>
</dbReference>